<sequence>PAPPPPNRFFQEWTREFSLLTGYGISHDERVNEIGRRNCEKWKKELLNYSPSVVFMLRQLKLAGVDVKSENLPCSPCDQTRTGGFLPDHGAIILCQANLLGNKDHLEHTMVHELVHMFDHVKFKVRWNDLRHHACSEIRAASLSGECKWTREVDRRILNFSKQHQASLPSACVRRRAITAVMANEACLDKTAAERAVNEVWESCFNDTRPFDEV</sequence>
<dbReference type="RefSeq" id="XP_009540266.1">
    <property type="nucleotide sequence ID" value="XM_009541971.1"/>
</dbReference>
<evidence type="ECO:0000256" key="1">
    <source>
        <dbReference type="ARBA" id="ARBA00004137"/>
    </source>
</evidence>
<evidence type="ECO:0000256" key="8">
    <source>
        <dbReference type="RuleBase" id="RU364057"/>
    </source>
</evidence>
<evidence type="ECO:0000256" key="4">
    <source>
        <dbReference type="ARBA" id="ARBA00022670"/>
    </source>
</evidence>
<keyword evidence="4 8" id="KW-0645">Protease</keyword>
<dbReference type="EMBL" id="KI925454">
    <property type="protein sequence ID" value="ETW86748.1"/>
    <property type="molecule type" value="Genomic_DNA"/>
</dbReference>
<accession>W4KLM0</accession>
<comment type="similarity">
    <text evidence="2 8">Belongs to the peptidase M76 family.</text>
</comment>
<dbReference type="Pfam" id="PF09768">
    <property type="entry name" value="Peptidase_M76"/>
    <property type="match status" value="1"/>
</dbReference>
<keyword evidence="6 8" id="KW-0378">Hydrolase</keyword>
<evidence type="ECO:0000313" key="9">
    <source>
        <dbReference type="EMBL" id="ETW86748.1"/>
    </source>
</evidence>
<dbReference type="GO" id="GO:0034982">
    <property type="term" value="P:mitochondrial protein processing"/>
    <property type="evidence" value="ECO:0007669"/>
    <property type="project" value="TreeGrafter"/>
</dbReference>
<dbReference type="EC" id="3.4.24.-" evidence="8"/>
<dbReference type="GO" id="GO:0046872">
    <property type="term" value="F:metal ion binding"/>
    <property type="evidence" value="ECO:0007669"/>
    <property type="project" value="UniProtKB-KW"/>
</dbReference>
<dbReference type="AlphaFoldDB" id="W4KLM0"/>
<gene>
    <name evidence="9" type="ORF">HETIRDRAFT_26599</name>
</gene>
<keyword evidence="8" id="KW-0472">Membrane</keyword>
<evidence type="ECO:0000313" key="10">
    <source>
        <dbReference type="Proteomes" id="UP000030671"/>
    </source>
</evidence>
<keyword evidence="7 8" id="KW-0482">Metalloprotease</keyword>
<keyword evidence="10" id="KW-1185">Reference proteome</keyword>
<dbReference type="FunCoup" id="W4KLM0">
    <property type="interactions" value="387"/>
</dbReference>
<keyword evidence="8" id="KW-0999">Mitochondrion inner membrane</keyword>
<keyword evidence="5 8" id="KW-0479">Metal-binding</keyword>
<dbReference type="OrthoDB" id="285308at2759"/>
<dbReference type="PANTHER" id="PTHR21711">
    <property type="entry name" value="MITOCHONDRIAL INNER MEMBRANE PROTEASE"/>
    <property type="match status" value="1"/>
</dbReference>
<dbReference type="GeneID" id="20669259"/>
<proteinExistence type="inferred from homology"/>
<dbReference type="PANTHER" id="PTHR21711:SF0">
    <property type="entry name" value="MITOCHONDRIAL INNER MEMBRANE PROTEASE ATP23 HOMOLOG"/>
    <property type="match status" value="1"/>
</dbReference>
<dbReference type="GO" id="GO:0005743">
    <property type="term" value="C:mitochondrial inner membrane"/>
    <property type="evidence" value="ECO:0007669"/>
    <property type="project" value="UniProtKB-SubCell"/>
</dbReference>
<dbReference type="KEGG" id="hir:HETIRDRAFT_26599"/>
<keyword evidence="8" id="KW-0496">Mitochondrion</keyword>
<evidence type="ECO:0000256" key="6">
    <source>
        <dbReference type="ARBA" id="ARBA00022801"/>
    </source>
</evidence>
<evidence type="ECO:0000256" key="7">
    <source>
        <dbReference type="ARBA" id="ARBA00023049"/>
    </source>
</evidence>
<comment type="subcellular location">
    <subcellularLocation>
        <location evidence="1 8">Mitochondrion inner membrane</location>
        <topology evidence="1 8">Peripheral membrane protein</topology>
        <orientation evidence="1 8">Intermembrane side</orientation>
    </subcellularLocation>
</comment>
<organism evidence="9 10">
    <name type="scientific">Heterobasidion irregulare (strain TC 32-1)</name>
    <dbReference type="NCBI Taxonomy" id="747525"/>
    <lineage>
        <taxon>Eukaryota</taxon>
        <taxon>Fungi</taxon>
        <taxon>Dikarya</taxon>
        <taxon>Basidiomycota</taxon>
        <taxon>Agaricomycotina</taxon>
        <taxon>Agaricomycetes</taxon>
        <taxon>Russulales</taxon>
        <taxon>Bondarzewiaceae</taxon>
        <taxon>Heterobasidion</taxon>
        <taxon>Heterobasidion annosum species complex</taxon>
    </lineage>
</organism>
<dbReference type="GO" id="GO:0033615">
    <property type="term" value="P:mitochondrial proton-transporting ATP synthase complex assembly"/>
    <property type="evidence" value="ECO:0007669"/>
    <property type="project" value="TreeGrafter"/>
</dbReference>
<dbReference type="Proteomes" id="UP000030671">
    <property type="component" value="Unassembled WGS sequence"/>
</dbReference>
<evidence type="ECO:0000256" key="3">
    <source>
        <dbReference type="ARBA" id="ARBA00014615"/>
    </source>
</evidence>
<evidence type="ECO:0000256" key="5">
    <source>
        <dbReference type="ARBA" id="ARBA00022723"/>
    </source>
</evidence>
<feature type="non-terminal residue" evidence="9">
    <location>
        <position position="214"/>
    </location>
</feature>
<dbReference type="HOGENOM" id="CLU_079125_0_0_1"/>
<dbReference type="STRING" id="747525.W4KLM0"/>
<dbReference type="eggNOG" id="KOG3314">
    <property type="taxonomic scope" value="Eukaryota"/>
</dbReference>
<reference evidence="9 10" key="1">
    <citation type="journal article" date="2012" name="New Phytol.">
        <title>Insight into trade-off between wood decay and parasitism from the genome of a fungal forest pathogen.</title>
        <authorList>
            <person name="Olson A."/>
            <person name="Aerts A."/>
            <person name="Asiegbu F."/>
            <person name="Belbahri L."/>
            <person name="Bouzid O."/>
            <person name="Broberg A."/>
            <person name="Canback B."/>
            <person name="Coutinho P.M."/>
            <person name="Cullen D."/>
            <person name="Dalman K."/>
            <person name="Deflorio G."/>
            <person name="van Diepen L.T."/>
            <person name="Dunand C."/>
            <person name="Duplessis S."/>
            <person name="Durling M."/>
            <person name="Gonthier P."/>
            <person name="Grimwood J."/>
            <person name="Fossdal C.G."/>
            <person name="Hansson D."/>
            <person name="Henrissat B."/>
            <person name="Hietala A."/>
            <person name="Himmelstrand K."/>
            <person name="Hoffmeister D."/>
            <person name="Hogberg N."/>
            <person name="James T.Y."/>
            <person name="Karlsson M."/>
            <person name="Kohler A."/>
            <person name="Kues U."/>
            <person name="Lee Y.H."/>
            <person name="Lin Y.C."/>
            <person name="Lind M."/>
            <person name="Lindquist E."/>
            <person name="Lombard V."/>
            <person name="Lucas S."/>
            <person name="Lunden K."/>
            <person name="Morin E."/>
            <person name="Murat C."/>
            <person name="Park J."/>
            <person name="Raffaello T."/>
            <person name="Rouze P."/>
            <person name="Salamov A."/>
            <person name="Schmutz J."/>
            <person name="Solheim H."/>
            <person name="Stahlberg J."/>
            <person name="Velez H."/>
            <person name="de Vries R.P."/>
            <person name="Wiebenga A."/>
            <person name="Woodward S."/>
            <person name="Yakovlev I."/>
            <person name="Garbelotto M."/>
            <person name="Martin F."/>
            <person name="Grigoriev I.V."/>
            <person name="Stenlid J."/>
        </authorList>
    </citation>
    <scope>NUCLEOTIDE SEQUENCE [LARGE SCALE GENOMIC DNA]</scope>
    <source>
        <strain evidence="9 10">TC 32-1</strain>
    </source>
</reference>
<comment type="function">
    <text evidence="8">Has a dual role in the assembly of mitochondrial ATPase.</text>
</comment>
<feature type="non-terminal residue" evidence="9">
    <location>
        <position position="1"/>
    </location>
</feature>
<dbReference type="GO" id="GO:0004222">
    <property type="term" value="F:metalloendopeptidase activity"/>
    <property type="evidence" value="ECO:0007669"/>
    <property type="project" value="InterPro"/>
</dbReference>
<evidence type="ECO:0000256" key="2">
    <source>
        <dbReference type="ARBA" id="ARBA00009915"/>
    </source>
</evidence>
<name>W4KLM0_HETIT</name>
<protein>
    <recommendedName>
        <fullName evidence="3 8">Mitochondrial inner membrane protease ATP23</fullName>
        <ecNumber evidence="8">3.4.24.-</ecNumber>
    </recommendedName>
</protein>
<dbReference type="InterPro" id="IPR019165">
    <property type="entry name" value="Peptidase_M76_ATP23"/>
</dbReference>
<dbReference type="InParanoid" id="W4KLM0"/>